<accession>A0A6T6N8Y9</accession>
<dbReference type="EMBL" id="HBFP01012786">
    <property type="protein sequence ID" value="CAD8824828.1"/>
    <property type="molecule type" value="Transcribed_RNA"/>
</dbReference>
<evidence type="ECO:0000256" key="1">
    <source>
        <dbReference type="SAM" id="Phobius"/>
    </source>
</evidence>
<dbReference type="AlphaFoldDB" id="A0A6T6N8Y9"/>
<gene>
    <name evidence="2" type="ORF">TOLI1172_LOCUS9227</name>
    <name evidence="3" type="ORF">TOLI1172_LOCUS9228</name>
</gene>
<proteinExistence type="predicted"/>
<sequence>MVKFSKRTASLISLGLTAIGIGLVAAALSLPEWITYAPPPANPIISFVLPTGAREEWYYNSWGLWEIQGTRVEDGLECAFTLTFSCSIAKSEFSGDCGFVNFIAKTFDPLESKGECQKLGATRALLMSSPLILCISVLFLFVTVGRSSAPHSLGAAVALMYAGVSAFISSMLMVSLRSSTSLDNDQFSGSLTSGFILALIGALMGLASAVICIVVAEKGKSRLRYSIAEDDEEEEDKGN</sequence>
<feature type="transmembrane region" description="Helical" evidence="1">
    <location>
        <begin position="156"/>
        <end position="175"/>
    </location>
</feature>
<name>A0A6T6N8Y9_9RHOD</name>
<dbReference type="EMBL" id="HBFP01012787">
    <property type="protein sequence ID" value="CAD8824829.1"/>
    <property type="molecule type" value="Transcribed_RNA"/>
</dbReference>
<dbReference type="Gene3D" id="1.20.140.150">
    <property type="match status" value="1"/>
</dbReference>
<reference evidence="2" key="1">
    <citation type="submission" date="2021-01" db="EMBL/GenBank/DDBJ databases">
        <authorList>
            <person name="Corre E."/>
            <person name="Pelletier E."/>
            <person name="Niang G."/>
            <person name="Scheremetjew M."/>
            <person name="Finn R."/>
            <person name="Kale V."/>
            <person name="Holt S."/>
            <person name="Cochrane G."/>
            <person name="Meng A."/>
            <person name="Brown T."/>
            <person name="Cohen L."/>
        </authorList>
    </citation>
    <scope>NUCLEOTIDE SEQUENCE</scope>
    <source>
        <strain evidence="2">CCMP3278</strain>
    </source>
</reference>
<keyword evidence="1" id="KW-0812">Transmembrane</keyword>
<feature type="transmembrane region" description="Helical" evidence="1">
    <location>
        <begin position="195"/>
        <end position="216"/>
    </location>
</feature>
<keyword evidence="1" id="KW-1133">Transmembrane helix</keyword>
<protein>
    <submittedName>
        <fullName evidence="2">Uncharacterized protein</fullName>
    </submittedName>
</protein>
<feature type="transmembrane region" description="Helical" evidence="1">
    <location>
        <begin position="124"/>
        <end position="144"/>
    </location>
</feature>
<evidence type="ECO:0000313" key="3">
    <source>
        <dbReference type="EMBL" id="CAD8824829.1"/>
    </source>
</evidence>
<keyword evidence="1" id="KW-0472">Membrane</keyword>
<organism evidence="2">
    <name type="scientific">Timspurckia oligopyrenoides</name>
    <dbReference type="NCBI Taxonomy" id="708627"/>
    <lineage>
        <taxon>Eukaryota</taxon>
        <taxon>Rhodophyta</taxon>
        <taxon>Bangiophyceae</taxon>
        <taxon>Porphyridiales</taxon>
        <taxon>Porphyridiaceae</taxon>
        <taxon>Timspurckia</taxon>
    </lineage>
</organism>
<evidence type="ECO:0000313" key="2">
    <source>
        <dbReference type="EMBL" id="CAD8824828.1"/>
    </source>
</evidence>